<feature type="signal peptide" evidence="1">
    <location>
        <begin position="1"/>
        <end position="18"/>
    </location>
</feature>
<proteinExistence type="predicted"/>
<name>A0ABS2LJ78_9CELL</name>
<evidence type="ECO:0000256" key="1">
    <source>
        <dbReference type="SAM" id="SignalP"/>
    </source>
</evidence>
<feature type="chain" id="PRO_5047052849" description="Lipoprotein antigen" evidence="1">
    <location>
        <begin position="19"/>
        <end position="153"/>
    </location>
</feature>
<sequence>MKRLAVPFAALCIGLAVAGCQGPEGPTPLAPSLSPTAEKEVETPATIEAYGAVGLGSKRFIPDMPAAGQCTAHSSYSDIEEGVQVSISDSTGKVVGVGNLEPGTMLTSDCAWKFRVDVPAGGGFYKATVLDWESELVAESDLATEALIVAPAG</sequence>
<protein>
    <recommendedName>
        <fullName evidence="4">Lipoprotein antigen</fullName>
    </recommendedName>
</protein>
<dbReference type="EMBL" id="JAFBBO010000001">
    <property type="protein sequence ID" value="MBM7480168.1"/>
    <property type="molecule type" value="Genomic_DNA"/>
</dbReference>
<evidence type="ECO:0000313" key="2">
    <source>
        <dbReference type="EMBL" id="MBM7480168.1"/>
    </source>
</evidence>
<keyword evidence="3" id="KW-1185">Reference proteome</keyword>
<evidence type="ECO:0008006" key="4">
    <source>
        <dbReference type="Google" id="ProtNLM"/>
    </source>
</evidence>
<accession>A0ABS2LJ78</accession>
<dbReference type="PROSITE" id="PS51257">
    <property type="entry name" value="PROKAR_LIPOPROTEIN"/>
    <property type="match status" value="1"/>
</dbReference>
<dbReference type="RefSeq" id="WP_205307981.1">
    <property type="nucleotide sequence ID" value="NZ_BAAAVF010000007.1"/>
</dbReference>
<evidence type="ECO:0000313" key="3">
    <source>
        <dbReference type="Proteomes" id="UP000698059"/>
    </source>
</evidence>
<reference evidence="2 3" key="1">
    <citation type="submission" date="2021-01" db="EMBL/GenBank/DDBJ databases">
        <title>Sequencing the genomes of 1000 actinobacteria strains.</title>
        <authorList>
            <person name="Klenk H.-P."/>
        </authorList>
    </citation>
    <scope>NUCLEOTIDE SEQUENCE [LARGE SCALE GENOMIC DNA]</scope>
    <source>
        <strain evidence="2 3">DSM 46000</strain>
    </source>
</reference>
<comment type="caution">
    <text evidence="2">The sequence shown here is derived from an EMBL/GenBank/DDBJ whole genome shotgun (WGS) entry which is preliminary data.</text>
</comment>
<organism evidence="2 3">
    <name type="scientific">Oerskovia jenensis</name>
    <dbReference type="NCBI Taxonomy" id="162169"/>
    <lineage>
        <taxon>Bacteria</taxon>
        <taxon>Bacillati</taxon>
        <taxon>Actinomycetota</taxon>
        <taxon>Actinomycetes</taxon>
        <taxon>Micrococcales</taxon>
        <taxon>Cellulomonadaceae</taxon>
        <taxon>Oerskovia</taxon>
    </lineage>
</organism>
<keyword evidence="1" id="KW-0732">Signal</keyword>
<dbReference type="Proteomes" id="UP000698059">
    <property type="component" value="Unassembled WGS sequence"/>
</dbReference>
<gene>
    <name evidence="2" type="ORF">JOD49_003088</name>
</gene>